<keyword evidence="2" id="KW-1185">Reference proteome</keyword>
<organism evidence="1 2">
    <name type="scientific">Solanum verrucosum</name>
    <dbReference type="NCBI Taxonomy" id="315347"/>
    <lineage>
        <taxon>Eukaryota</taxon>
        <taxon>Viridiplantae</taxon>
        <taxon>Streptophyta</taxon>
        <taxon>Embryophyta</taxon>
        <taxon>Tracheophyta</taxon>
        <taxon>Spermatophyta</taxon>
        <taxon>Magnoliopsida</taxon>
        <taxon>eudicotyledons</taxon>
        <taxon>Gunneridae</taxon>
        <taxon>Pentapetalae</taxon>
        <taxon>asterids</taxon>
        <taxon>lamiids</taxon>
        <taxon>Solanales</taxon>
        <taxon>Solanaceae</taxon>
        <taxon>Solanoideae</taxon>
        <taxon>Solaneae</taxon>
        <taxon>Solanum</taxon>
    </lineage>
</organism>
<accession>A0AAF0UHE1</accession>
<protein>
    <submittedName>
        <fullName evidence="1">Uncharacterized protein</fullName>
    </submittedName>
</protein>
<evidence type="ECO:0000313" key="1">
    <source>
        <dbReference type="EMBL" id="WMV45810.1"/>
    </source>
</evidence>
<dbReference type="Proteomes" id="UP001234989">
    <property type="component" value="Chromosome 9"/>
</dbReference>
<reference evidence="1" key="1">
    <citation type="submission" date="2023-08" db="EMBL/GenBank/DDBJ databases">
        <title>A de novo genome assembly of Solanum verrucosum Schlechtendal, a Mexican diploid species geographically isolated from the other diploid A-genome species in potato relatives.</title>
        <authorList>
            <person name="Hosaka K."/>
        </authorList>
    </citation>
    <scope>NUCLEOTIDE SEQUENCE</scope>
    <source>
        <tissue evidence="1">Young leaves</tissue>
    </source>
</reference>
<sequence>MSIFYHPGKVVADALSRLSMGSTGHVEEEKRELAKDVHRLARLGVQLMDSTKGGVVVMNGAESSLMSEVKGKQDQDPILLELKVNVHKQKVMAFEQGGDGVLRYQCRLCVPIVDGLQDKIMEEAHSCRYSIHPGSTRIYRDLREPSDPTSTLRLCTDTALAIIFVEYKASSDGY</sequence>
<name>A0AAF0UHE1_SOLVR</name>
<dbReference type="AlphaFoldDB" id="A0AAF0UHE1"/>
<evidence type="ECO:0000313" key="2">
    <source>
        <dbReference type="Proteomes" id="UP001234989"/>
    </source>
</evidence>
<dbReference type="EMBL" id="CP133620">
    <property type="protein sequence ID" value="WMV45810.1"/>
    <property type="molecule type" value="Genomic_DNA"/>
</dbReference>
<proteinExistence type="predicted"/>
<gene>
    <name evidence="1" type="ORF">MTR67_039195</name>
</gene>